<comment type="caution">
    <text evidence="1">The sequence shown here is derived from an EMBL/GenBank/DDBJ whole genome shotgun (WGS) entry which is preliminary data.</text>
</comment>
<protein>
    <submittedName>
        <fullName evidence="1">Uncharacterized protein</fullName>
    </submittedName>
</protein>
<dbReference type="Proteomes" id="UP000214610">
    <property type="component" value="Unassembled WGS sequence"/>
</dbReference>
<accession>A0A227KQR4</accession>
<reference evidence="2" key="1">
    <citation type="submission" date="2017-05" db="EMBL/GenBank/DDBJ databases">
        <title>Improved OligoMM genomes.</title>
        <authorList>
            <person name="Garzetti D."/>
        </authorList>
    </citation>
    <scope>NUCLEOTIDE SEQUENCE [LARGE SCALE GENOMIC DNA]</scope>
    <source>
        <strain evidence="2">YL45</strain>
    </source>
</reference>
<gene>
    <name evidence="1" type="ORF">ADH67_00800</name>
</gene>
<evidence type="ECO:0000313" key="1">
    <source>
        <dbReference type="EMBL" id="OXE50873.1"/>
    </source>
</evidence>
<dbReference type="AlphaFoldDB" id="A0A227KQR4"/>
<dbReference type="GeneID" id="78363062"/>
<evidence type="ECO:0000313" key="2">
    <source>
        <dbReference type="Proteomes" id="UP000214610"/>
    </source>
</evidence>
<dbReference type="EMBL" id="NHMP01000001">
    <property type="protein sequence ID" value="OXE50873.1"/>
    <property type="molecule type" value="Genomic_DNA"/>
</dbReference>
<organism evidence="1 2">
    <name type="scientific">Turicimonas muris</name>
    <dbReference type="NCBI Taxonomy" id="1796652"/>
    <lineage>
        <taxon>Bacteria</taxon>
        <taxon>Pseudomonadati</taxon>
        <taxon>Pseudomonadota</taxon>
        <taxon>Betaproteobacteria</taxon>
        <taxon>Burkholderiales</taxon>
        <taxon>Sutterellaceae</taxon>
        <taxon>Turicimonas</taxon>
    </lineage>
</organism>
<sequence length="79" mass="9717">MNLKDGYELHYDSPLDHDDFMNGDRIVVIFCETYERYGYLFEYCINDFYMVDYPVCRLSYMLEKGWPMIEWLRVENGFK</sequence>
<dbReference type="RefSeq" id="WP_066590757.1">
    <property type="nucleotide sequence ID" value="NZ_CP065313.1"/>
</dbReference>
<keyword evidence="2" id="KW-1185">Reference proteome</keyword>
<name>A0A227KQR4_9BURK</name>
<proteinExistence type="predicted"/>